<dbReference type="RefSeq" id="WP_016543712.1">
    <property type="nucleotide sequence ID" value="NZ_JBHILI010000002.1"/>
</dbReference>
<name>A0A2M9ZCL0_9LEPT</name>
<evidence type="ECO:0000313" key="2">
    <source>
        <dbReference type="EMBL" id="PJZ66138.1"/>
    </source>
</evidence>
<proteinExistence type="predicted"/>
<dbReference type="Proteomes" id="UP001580391">
    <property type="component" value="Unassembled WGS sequence"/>
</dbReference>
<protein>
    <recommendedName>
        <fullName evidence="5">Lipoprotein</fullName>
    </recommendedName>
</protein>
<reference evidence="1 4" key="2">
    <citation type="submission" date="2024-09" db="EMBL/GenBank/DDBJ databases">
        <title>Taxonomic and Genotyping Characterization of Leptospira Strains isolated from Multiple Sources in Colombia highlights the importance of intermediate species.</title>
        <authorList>
            <person name="Torres Higuera L."/>
            <person name="Rojas Tapias D."/>
            <person name="Jimenez Velasquez S."/>
            <person name="Renjifo Ibanez C."/>
        </authorList>
    </citation>
    <scope>NUCLEOTIDE SEQUENCE [LARGE SCALE GENOMIC DNA]</scope>
    <source>
        <strain evidence="1 4">Lep080</strain>
    </source>
</reference>
<dbReference type="EMBL" id="JBHILJ010000019">
    <property type="protein sequence ID" value="MFB5738573.1"/>
    <property type="molecule type" value="Genomic_DNA"/>
</dbReference>
<dbReference type="EMBL" id="NPDT01000002">
    <property type="protein sequence ID" value="PJZ66138.1"/>
    <property type="molecule type" value="Genomic_DNA"/>
</dbReference>
<keyword evidence="4" id="KW-1185">Reference proteome</keyword>
<evidence type="ECO:0008006" key="5">
    <source>
        <dbReference type="Google" id="ProtNLM"/>
    </source>
</evidence>
<reference evidence="2 3" key="1">
    <citation type="submission" date="2017-07" db="EMBL/GenBank/DDBJ databases">
        <title>Leptospira spp. isolated from tropical soils.</title>
        <authorList>
            <person name="Thibeaux R."/>
            <person name="Iraola G."/>
            <person name="Ferres I."/>
            <person name="Bierque E."/>
            <person name="Girault D."/>
            <person name="Soupe-Gilbert M.-E."/>
            <person name="Picardeau M."/>
            <person name="Goarant C."/>
        </authorList>
    </citation>
    <scope>NUCLEOTIDE SEQUENCE [LARGE SCALE GENOMIC DNA]</scope>
    <source>
        <strain evidence="2 3">FH2-C-A2</strain>
    </source>
</reference>
<evidence type="ECO:0000313" key="1">
    <source>
        <dbReference type="EMBL" id="MFB5738573.1"/>
    </source>
</evidence>
<accession>A0A2M9ZCL0</accession>
<evidence type="ECO:0000313" key="3">
    <source>
        <dbReference type="Proteomes" id="UP000231912"/>
    </source>
</evidence>
<gene>
    <name evidence="1" type="ORF">ACE5IX_18805</name>
    <name evidence="2" type="ORF">CH371_07545</name>
</gene>
<comment type="caution">
    <text evidence="2">The sequence shown here is derived from an EMBL/GenBank/DDBJ whole genome shotgun (WGS) entry which is preliminary data.</text>
</comment>
<sequence length="62" mass="6410">MILNLKRGLLLFTLGLILSGLVSSACKSDGGGGIPPFLLSGGYTLEQSKTGFFIIVPKGIAQ</sequence>
<dbReference type="Proteomes" id="UP000231912">
    <property type="component" value="Unassembled WGS sequence"/>
</dbReference>
<dbReference type="AlphaFoldDB" id="A0A2M9ZCL0"/>
<evidence type="ECO:0000313" key="4">
    <source>
        <dbReference type="Proteomes" id="UP001580391"/>
    </source>
</evidence>
<organism evidence="2 3">
    <name type="scientific">Leptospira wolffii</name>
    <dbReference type="NCBI Taxonomy" id="409998"/>
    <lineage>
        <taxon>Bacteria</taxon>
        <taxon>Pseudomonadati</taxon>
        <taxon>Spirochaetota</taxon>
        <taxon>Spirochaetia</taxon>
        <taxon>Leptospirales</taxon>
        <taxon>Leptospiraceae</taxon>
        <taxon>Leptospira</taxon>
    </lineage>
</organism>
<dbReference type="PROSITE" id="PS51257">
    <property type="entry name" value="PROKAR_LIPOPROTEIN"/>
    <property type="match status" value="1"/>
</dbReference>